<gene>
    <name evidence="7" type="ORF">ACFSQ6_02725</name>
</gene>
<dbReference type="EMBL" id="JBHUMB010000005">
    <property type="protein sequence ID" value="MFD2742300.1"/>
    <property type="molecule type" value="Genomic_DNA"/>
</dbReference>
<evidence type="ECO:0000259" key="6">
    <source>
        <dbReference type="PROSITE" id="PS51352"/>
    </source>
</evidence>
<dbReference type="InterPro" id="IPR013766">
    <property type="entry name" value="Thioredoxin_domain"/>
</dbReference>
<evidence type="ECO:0000256" key="5">
    <source>
        <dbReference type="SAM" id="SignalP"/>
    </source>
</evidence>
<proteinExistence type="predicted"/>
<organism evidence="7 8">
    <name type="scientific">Sphingobacterium populi</name>
    <dbReference type="NCBI Taxonomy" id="1812824"/>
    <lineage>
        <taxon>Bacteria</taxon>
        <taxon>Pseudomonadati</taxon>
        <taxon>Bacteroidota</taxon>
        <taxon>Sphingobacteriia</taxon>
        <taxon>Sphingobacteriales</taxon>
        <taxon>Sphingobacteriaceae</taxon>
        <taxon>Sphingobacterium</taxon>
    </lineage>
</organism>
<dbReference type="SUPFAM" id="SSF52833">
    <property type="entry name" value="Thioredoxin-like"/>
    <property type="match status" value="1"/>
</dbReference>
<keyword evidence="5" id="KW-0732">Signal</keyword>
<reference evidence="8" key="1">
    <citation type="journal article" date="2019" name="Int. J. Syst. Evol. Microbiol.">
        <title>The Global Catalogue of Microorganisms (GCM) 10K type strain sequencing project: providing services to taxonomists for standard genome sequencing and annotation.</title>
        <authorList>
            <consortium name="The Broad Institute Genomics Platform"/>
            <consortium name="The Broad Institute Genome Sequencing Center for Infectious Disease"/>
            <person name="Wu L."/>
            <person name="Ma J."/>
        </authorList>
    </citation>
    <scope>NUCLEOTIDE SEQUENCE [LARGE SCALE GENOMIC DNA]</scope>
    <source>
        <strain evidence="8">KCTC 42247</strain>
    </source>
</reference>
<dbReference type="Gene3D" id="3.40.30.10">
    <property type="entry name" value="Glutaredoxin"/>
    <property type="match status" value="1"/>
</dbReference>
<feature type="domain" description="Thioredoxin" evidence="6">
    <location>
        <begin position="14"/>
        <end position="175"/>
    </location>
</feature>
<evidence type="ECO:0000313" key="7">
    <source>
        <dbReference type="EMBL" id="MFD2742300.1"/>
    </source>
</evidence>
<dbReference type="InterPro" id="IPR036249">
    <property type="entry name" value="Thioredoxin-like_sf"/>
</dbReference>
<dbReference type="PROSITE" id="PS51352">
    <property type="entry name" value="THIOREDOXIN_2"/>
    <property type="match status" value="1"/>
</dbReference>
<keyword evidence="4" id="KW-0676">Redox-active center</keyword>
<keyword evidence="3" id="KW-1015">Disulfide bond</keyword>
<comment type="caution">
    <text evidence="7">The sequence shown here is derived from an EMBL/GenBank/DDBJ whole genome shotgun (WGS) entry which is preliminary data.</text>
</comment>
<dbReference type="InterPro" id="IPR050553">
    <property type="entry name" value="Thioredoxin_ResA/DsbE_sf"/>
</dbReference>
<comment type="subcellular location">
    <subcellularLocation>
        <location evidence="1">Cell envelope</location>
    </subcellularLocation>
</comment>
<dbReference type="CDD" id="cd02966">
    <property type="entry name" value="TlpA_like_family"/>
    <property type="match status" value="1"/>
</dbReference>
<dbReference type="RefSeq" id="WP_082784935.1">
    <property type="nucleotide sequence ID" value="NZ_JBHUMB010000005.1"/>
</dbReference>
<evidence type="ECO:0000313" key="8">
    <source>
        <dbReference type="Proteomes" id="UP001597418"/>
    </source>
</evidence>
<dbReference type="PANTHER" id="PTHR42852">
    <property type="entry name" value="THIOL:DISULFIDE INTERCHANGE PROTEIN DSBE"/>
    <property type="match status" value="1"/>
</dbReference>
<dbReference type="InterPro" id="IPR013740">
    <property type="entry name" value="Redoxin"/>
</dbReference>
<evidence type="ECO:0000256" key="3">
    <source>
        <dbReference type="ARBA" id="ARBA00023157"/>
    </source>
</evidence>
<dbReference type="Pfam" id="PF08534">
    <property type="entry name" value="Redoxin"/>
    <property type="match status" value="1"/>
</dbReference>
<keyword evidence="2" id="KW-0201">Cytochrome c-type biogenesis</keyword>
<sequence>MKLFYVLLCMLPLWGAGQSAIHSTQQSSKAVFVEEYEKLNTFDQVLAKFSGRTVYIDLWATWCGPCIAEFAYKDALHDVAAKHDIDLLYLSMDQDKDHQKWQEFIQQRDLSGYHMRANKSLYKDIQAKFSQIYQGRKAFGIPYYIIVKDGEVVLKQAPRPSSGEVLYTELINYKN</sequence>
<dbReference type="PANTHER" id="PTHR42852:SF6">
    <property type="entry name" value="THIOL:DISULFIDE INTERCHANGE PROTEIN DSBE"/>
    <property type="match status" value="1"/>
</dbReference>
<accession>A0ABW5U8W9</accession>
<protein>
    <submittedName>
        <fullName evidence="7">TlpA family protein disulfide reductase</fullName>
    </submittedName>
</protein>
<evidence type="ECO:0000256" key="2">
    <source>
        <dbReference type="ARBA" id="ARBA00022748"/>
    </source>
</evidence>
<dbReference type="Proteomes" id="UP001597418">
    <property type="component" value="Unassembled WGS sequence"/>
</dbReference>
<feature type="signal peptide" evidence="5">
    <location>
        <begin position="1"/>
        <end position="15"/>
    </location>
</feature>
<evidence type="ECO:0000256" key="4">
    <source>
        <dbReference type="ARBA" id="ARBA00023284"/>
    </source>
</evidence>
<name>A0ABW5U8W9_9SPHI</name>
<keyword evidence="8" id="KW-1185">Reference proteome</keyword>
<evidence type="ECO:0000256" key="1">
    <source>
        <dbReference type="ARBA" id="ARBA00004196"/>
    </source>
</evidence>
<feature type="chain" id="PRO_5045655329" evidence="5">
    <location>
        <begin position="16"/>
        <end position="175"/>
    </location>
</feature>